<dbReference type="Proteomes" id="UP000501945">
    <property type="component" value="Chromosome"/>
</dbReference>
<feature type="transmembrane region" description="Helical" evidence="1">
    <location>
        <begin position="78"/>
        <end position="99"/>
    </location>
</feature>
<sequence>MQRVDGVLRKILFILLGLISIYWLYWSVRYMFTDVFPIMSRALFLSVITVLIIIGFIFYTPLKALMIRTSKFLYTYRYWVIGILFVIQVIVSLFAQAIANGDATVLYKVATNTPLGGAGVAKYFSVNSNNFLIAVFFKMINRLVTAKYTMLAVSILNAVFIDVGILLLTSLSKQLKDEKLAQIVFLESFFLFGLQPQFLYFYSDPITFFLMSLLCYLVIKNRERSGFIRWFIIGVIFSIAYQVRMPVFVYLIALVVVYIYQLIFSNAIKNFKKTAVKSLFVVMGIVAMSAGVEYYAQHQHFAEYDKKYTRSLLYYVDLGLTDTGSNHYALPQNILYPETAEKFATKADLAPQIKADIKKRLSEYGLSGLIRHQSTKFKLFVQDGSLGWTVERVLQEPNVIPTKLTKSKLGQKIRDIVYVGRPYYANYALYMQFVWIIVVFGLVKYFKKYKHVSDTELVLQLVLFGGILFLSLFEAGRSRYLIQFLPAIILLSSFGYQKKKID</sequence>
<evidence type="ECO:0000313" key="3">
    <source>
        <dbReference type="Proteomes" id="UP000501945"/>
    </source>
</evidence>
<feature type="transmembrane region" description="Helical" evidence="1">
    <location>
        <begin position="7"/>
        <end position="26"/>
    </location>
</feature>
<evidence type="ECO:0000256" key="1">
    <source>
        <dbReference type="SAM" id="Phobius"/>
    </source>
</evidence>
<feature type="transmembrane region" description="Helical" evidence="1">
    <location>
        <begin position="199"/>
        <end position="219"/>
    </location>
</feature>
<feature type="transmembrane region" description="Helical" evidence="1">
    <location>
        <begin position="479"/>
        <end position="496"/>
    </location>
</feature>
<feature type="transmembrane region" description="Helical" evidence="1">
    <location>
        <begin position="427"/>
        <end position="445"/>
    </location>
</feature>
<proteinExistence type="predicted"/>
<feature type="transmembrane region" description="Helical" evidence="1">
    <location>
        <begin position="119"/>
        <end position="137"/>
    </location>
</feature>
<dbReference type="AlphaFoldDB" id="A0A6H0UC89"/>
<keyword evidence="1" id="KW-0812">Transmembrane</keyword>
<protein>
    <recommendedName>
        <fullName evidence="4">Glycosyltransferase RgtA/B/C/D-like domain-containing protein</fullName>
    </recommendedName>
</protein>
<organism evidence="2 3">
    <name type="scientific">Pseudolactococcus raffinolactis</name>
    <dbReference type="NCBI Taxonomy" id="1366"/>
    <lineage>
        <taxon>Bacteria</taxon>
        <taxon>Bacillati</taxon>
        <taxon>Bacillota</taxon>
        <taxon>Bacilli</taxon>
        <taxon>Lactobacillales</taxon>
        <taxon>Streptococcaceae</taxon>
        <taxon>Pseudolactococcus</taxon>
    </lineage>
</organism>
<keyword evidence="1" id="KW-0472">Membrane</keyword>
<dbReference type="RefSeq" id="WP_167838350.1">
    <property type="nucleotide sequence ID" value="NZ_CP047616.1"/>
</dbReference>
<feature type="transmembrane region" description="Helical" evidence="1">
    <location>
        <begin position="249"/>
        <end position="268"/>
    </location>
</feature>
<evidence type="ECO:0000313" key="2">
    <source>
        <dbReference type="EMBL" id="QIW53044.1"/>
    </source>
</evidence>
<keyword evidence="1" id="KW-1133">Transmembrane helix</keyword>
<evidence type="ECO:0008006" key="4">
    <source>
        <dbReference type="Google" id="ProtNLM"/>
    </source>
</evidence>
<gene>
    <name evidence="2" type="ORF">GU336_02120</name>
</gene>
<feature type="transmembrane region" description="Helical" evidence="1">
    <location>
        <begin position="226"/>
        <end position="243"/>
    </location>
</feature>
<feature type="transmembrane region" description="Helical" evidence="1">
    <location>
        <begin position="457"/>
        <end position="473"/>
    </location>
</feature>
<feature type="transmembrane region" description="Helical" evidence="1">
    <location>
        <begin position="149"/>
        <end position="171"/>
    </location>
</feature>
<feature type="transmembrane region" description="Helical" evidence="1">
    <location>
        <begin position="38"/>
        <end position="58"/>
    </location>
</feature>
<accession>A0A6H0UC89</accession>
<reference evidence="2 3" key="1">
    <citation type="submission" date="2019-12" db="EMBL/GenBank/DDBJ databases">
        <title>Whole genome sequences of Lactococcus raffinolactis strains isolated from sewage.</title>
        <authorList>
            <person name="Ybazeta G."/>
            <person name="Ross M."/>
            <person name="Brabant-Kirwan D."/>
            <person name="Saleh M."/>
            <person name="Dillon J.A."/>
            <person name="Splinter K."/>
            <person name="Nokhbeh R."/>
        </authorList>
    </citation>
    <scope>NUCLEOTIDE SEQUENCE [LARGE SCALE GENOMIC DNA]</scope>
    <source>
        <strain evidence="2 3">Lr_19_5</strain>
    </source>
</reference>
<dbReference type="EMBL" id="CP047616">
    <property type="protein sequence ID" value="QIW53044.1"/>
    <property type="molecule type" value="Genomic_DNA"/>
</dbReference>
<name>A0A6H0UC89_9LACT</name>